<comment type="caution">
    <text evidence="1">The sequence shown here is derived from an EMBL/GenBank/DDBJ whole genome shotgun (WGS) entry which is preliminary data.</text>
</comment>
<reference evidence="1" key="1">
    <citation type="submission" date="2021-01" db="EMBL/GenBank/DDBJ databases">
        <authorList>
            <consortium name="Genoscope - CEA"/>
            <person name="William W."/>
        </authorList>
    </citation>
    <scope>NUCLEOTIDE SEQUENCE</scope>
</reference>
<keyword evidence="2" id="KW-1185">Reference proteome</keyword>
<evidence type="ECO:0000313" key="1">
    <source>
        <dbReference type="EMBL" id="CAD8058030.1"/>
    </source>
</evidence>
<dbReference type="EMBL" id="CAJJDM010000025">
    <property type="protein sequence ID" value="CAD8058030.1"/>
    <property type="molecule type" value="Genomic_DNA"/>
</dbReference>
<dbReference type="PANTHER" id="PTHR39767">
    <property type="entry name" value="CALCIUM/CALMODULIN-BINDING MEMBRANE PROTEIN PCM4-RELATED"/>
    <property type="match status" value="1"/>
</dbReference>
<dbReference type="PANTHER" id="PTHR39767:SF2">
    <property type="entry name" value="CHROMOSOME UNDETERMINED SCAFFOLD_1, WHOLE GENOME SHOTGUN SEQUENCE"/>
    <property type="match status" value="1"/>
</dbReference>
<name>A0A8S1KRB6_PARPR</name>
<dbReference type="InterPro" id="IPR006212">
    <property type="entry name" value="Furin_repeat"/>
</dbReference>
<proteinExistence type="predicted"/>
<dbReference type="CDD" id="cd00064">
    <property type="entry name" value="FU"/>
    <property type="match status" value="1"/>
</dbReference>
<accession>A0A8S1KRB6</accession>
<organism evidence="1 2">
    <name type="scientific">Paramecium primaurelia</name>
    <dbReference type="NCBI Taxonomy" id="5886"/>
    <lineage>
        <taxon>Eukaryota</taxon>
        <taxon>Sar</taxon>
        <taxon>Alveolata</taxon>
        <taxon>Ciliophora</taxon>
        <taxon>Intramacronucleata</taxon>
        <taxon>Oligohymenophorea</taxon>
        <taxon>Peniculida</taxon>
        <taxon>Parameciidae</taxon>
        <taxon>Paramecium</taxon>
    </lineage>
</organism>
<gene>
    <name evidence="1" type="ORF">PPRIM_AZ9-3.1.T0260357</name>
</gene>
<dbReference type="AlphaFoldDB" id="A0A8S1KRB6"/>
<sequence>MRQDYQLCGIFDVDEYDKNVIFAFQKIHFSKNIFIKITSNLDQGAENESWDIVMPKRMYDCQDNMIPCDFWIHVKSFWQTPCEFDGWKIDDNQTLSSSVCAGLNIAGGYPNLRLNQTVENSIFNLSSHFNVQVEFQFWLFGNWLDDQFILKLDDYELLNQHINQSAHFINCGGIKQNVSFINLRAQMNHSQSSMKITFTTQSNSTLNKYWGINTFDLYIRKCSNYCEKCNGPGDKQCTACIKNWVIFKEECILLQQNSSLKLRLYQLSLITIQYFKQYSLNLIKK</sequence>
<evidence type="ECO:0000313" key="2">
    <source>
        <dbReference type="Proteomes" id="UP000688137"/>
    </source>
</evidence>
<dbReference type="Proteomes" id="UP000688137">
    <property type="component" value="Unassembled WGS sequence"/>
</dbReference>
<protein>
    <submittedName>
        <fullName evidence="1">Uncharacterized protein</fullName>
    </submittedName>
</protein>